<proteinExistence type="predicted"/>
<dbReference type="CDD" id="cd01791">
    <property type="entry name" value="Ubl_UBL5"/>
    <property type="match status" value="1"/>
</dbReference>
<feature type="compositionally biased region" description="Acidic residues" evidence="2">
    <location>
        <begin position="216"/>
        <end position="229"/>
    </location>
</feature>
<dbReference type="SUPFAM" id="SSF51045">
    <property type="entry name" value="WW domain"/>
    <property type="match status" value="1"/>
</dbReference>
<feature type="region of interest" description="Disordered" evidence="2">
    <location>
        <begin position="204"/>
        <end position="242"/>
    </location>
</feature>
<dbReference type="AlphaFoldDB" id="A0AAD5QCQ4"/>
<dbReference type="InterPro" id="IPR029071">
    <property type="entry name" value="Ubiquitin-like_domsf"/>
</dbReference>
<dbReference type="Pfam" id="PF00397">
    <property type="entry name" value="WW"/>
    <property type="match status" value="1"/>
</dbReference>
<dbReference type="PANTHER" id="PTHR13042">
    <property type="entry name" value="UBIQUITIN-LIKE PROTEIN 5"/>
    <property type="match status" value="1"/>
</dbReference>
<dbReference type="CDD" id="cd00201">
    <property type="entry name" value="WW"/>
    <property type="match status" value="1"/>
</dbReference>
<dbReference type="Pfam" id="PF00240">
    <property type="entry name" value="ubiquitin"/>
    <property type="match status" value="1"/>
</dbReference>
<dbReference type="Gene3D" id="3.10.20.90">
    <property type="entry name" value="Phosphatidylinositol 3-kinase Catalytic Subunit, Chain A, domain 1"/>
    <property type="match status" value="1"/>
</dbReference>
<evidence type="ECO:0000259" key="4">
    <source>
        <dbReference type="PROSITE" id="PS50053"/>
    </source>
</evidence>
<sequence>MLSGIFQKRKKIQELRAPTLQDIKRFRDVYARHAEKRHVETPSCFEKTIYKAISCQKELHSVDFRQEDVTDPQIIALAESLLEMPLVSSLDLHQRESQELFSRAKSHEDPKKVLECSKAFDKLGLVKNLQEEDTKVETYHETKDSMDVTEEEILKDDDEHDETIAEGEDEDDEEAEMFGDWEKGFDPNTNHYFWFNHATGESQWTPPEGWPYEVDTPFDDDADLDDEQGEASGNADDQEGSAVIDDDLFSDHDLPDESMIEVILNDRLGKKIRVKCNEDDTVGDLKKLVAAQVGTRPEKIRIQKWYTIYKDHITLEDYEIHDGMGLELYYT</sequence>
<dbReference type="Proteomes" id="UP001209570">
    <property type="component" value="Unassembled WGS sequence"/>
</dbReference>
<dbReference type="InterPro" id="IPR039732">
    <property type="entry name" value="Hub1/Ubl5"/>
</dbReference>
<feature type="domain" description="WW" evidence="3">
    <location>
        <begin position="175"/>
        <end position="209"/>
    </location>
</feature>
<feature type="domain" description="Ubiquitin-like" evidence="4">
    <location>
        <begin position="260"/>
        <end position="331"/>
    </location>
</feature>
<dbReference type="SUPFAM" id="SSF54236">
    <property type="entry name" value="Ubiquitin-like"/>
    <property type="match status" value="1"/>
</dbReference>
<keyword evidence="1" id="KW-0833">Ubl conjugation pathway</keyword>
<name>A0AAD5QCQ4_PYTIN</name>
<accession>A0AAD5QCQ4</accession>
<evidence type="ECO:0008006" key="7">
    <source>
        <dbReference type="Google" id="ProtNLM"/>
    </source>
</evidence>
<dbReference type="InterPro" id="IPR000626">
    <property type="entry name" value="Ubiquitin-like_dom"/>
</dbReference>
<evidence type="ECO:0000256" key="1">
    <source>
        <dbReference type="ARBA" id="ARBA00022786"/>
    </source>
</evidence>
<feature type="region of interest" description="Disordered" evidence="2">
    <location>
        <begin position="155"/>
        <end position="175"/>
    </location>
</feature>
<dbReference type="SMART" id="SM00456">
    <property type="entry name" value="WW"/>
    <property type="match status" value="1"/>
</dbReference>
<dbReference type="PROSITE" id="PS50020">
    <property type="entry name" value="WW_DOMAIN_2"/>
    <property type="match status" value="1"/>
</dbReference>
<dbReference type="PROSITE" id="PS01159">
    <property type="entry name" value="WW_DOMAIN_1"/>
    <property type="match status" value="1"/>
</dbReference>
<evidence type="ECO:0000256" key="2">
    <source>
        <dbReference type="SAM" id="MobiDB-lite"/>
    </source>
</evidence>
<dbReference type="PROSITE" id="PS50053">
    <property type="entry name" value="UBIQUITIN_2"/>
    <property type="match status" value="1"/>
</dbReference>
<evidence type="ECO:0000313" key="6">
    <source>
        <dbReference type="Proteomes" id="UP001209570"/>
    </source>
</evidence>
<reference evidence="5" key="1">
    <citation type="submission" date="2021-12" db="EMBL/GenBank/DDBJ databases">
        <title>Prjna785345.</title>
        <authorList>
            <person name="Rujirawat T."/>
            <person name="Krajaejun T."/>
        </authorList>
    </citation>
    <scope>NUCLEOTIDE SEQUENCE</scope>
    <source>
        <strain evidence="5">Pi057C3</strain>
    </source>
</reference>
<protein>
    <recommendedName>
        <fullName evidence="7">Ubiquitin-like domain-containing protein</fullName>
    </recommendedName>
</protein>
<dbReference type="EMBL" id="JAKCXM010000052">
    <property type="protein sequence ID" value="KAJ0404979.1"/>
    <property type="molecule type" value="Genomic_DNA"/>
</dbReference>
<evidence type="ECO:0000313" key="5">
    <source>
        <dbReference type="EMBL" id="KAJ0404979.1"/>
    </source>
</evidence>
<comment type="caution">
    <text evidence="5">The sequence shown here is derived from an EMBL/GenBank/DDBJ whole genome shotgun (WGS) entry which is preliminary data.</text>
</comment>
<gene>
    <name evidence="5" type="ORF">P43SY_004896</name>
</gene>
<organism evidence="5 6">
    <name type="scientific">Pythium insidiosum</name>
    <name type="common">Pythiosis disease agent</name>
    <dbReference type="NCBI Taxonomy" id="114742"/>
    <lineage>
        <taxon>Eukaryota</taxon>
        <taxon>Sar</taxon>
        <taxon>Stramenopiles</taxon>
        <taxon>Oomycota</taxon>
        <taxon>Peronosporomycetes</taxon>
        <taxon>Pythiales</taxon>
        <taxon>Pythiaceae</taxon>
        <taxon>Pythium</taxon>
    </lineage>
</organism>
<dbReference type="InterPro" id="IPR036020">
    <property type="entry name" value="WW_dom_sf"/>
</dbReference>
<dbReference type="InterPro" id="IPR001202">
    <property type="entry name" value="WW_dom"/>
</dbReference>
<dbReference type="Gene3D" id="2.20.70.10">
    <property type="match status" value="1"/>
</dbReference>
<dbReference type="FunFam" id="3.10.20.90:FF:000054">
    <property type="entry name" value="Ubiquitin-like protein 5"/>
    <property type="match status" value="1"/>
</dbReference>
<keyword evidence="6" id="KW-1185">Reference proteome</keyword>
<evidence type="ECO:0000259" key="3">
    <source>
        <dbReference type="PROSITE" id="PS50020"/>
    </source>
</evidence>